<keyword evidence="2" id="KW-1185">Reference proteome</keyword>
<gene>
    <name evidence="1" type="ORF">ENSA5_23960</name>
</gene>
<dbReference type="Proteomes" id="UP000237968">
    <property type="component" value="Unassembled WGS sequence"/>
</dbReference>
<dbReference type="RefSeq" id="WP_181197676.1">
    <property type="nucleotide sequence ID" value="NZ_PVNK01000122.1"/>
</dbReference>
<comment type="caution">
    <text evidence="1">The sequence shown here is derived from an EMBL/GenBank/DDBJ whole genome shotgun (WGS) entry which is preliminary data.</text>
</comment>
<name>A0A2S9YBF2_9BACT</name>
<sequence length="45" mass="4514">MRAKGLLMALGFVLLVVLVAWLTGDKSPFAAGADAGTDAPPAATE</sequence>
<evidence type="ECO:0000313" key="1">
    <source>
        <dbReference type="EMBL" id="PRQ02341.1"/>
    </source>
</evidence>
<accession>A0A2S9YBF2</accession>
<proteinExistence type="predicted"/>
<dbReference type="AlphaFoldDB" id="A0A2S9YBF2"/>
<organism evidence="1 2">
    <name type="scientific">Enhygromyxa salina</name>
    <dbReference type="NCBI Taxonomy" id="215803"/>
    <lineage>
        <taxon>Bacteria</taxon>
        <taxon>Pseudomonadati</taxon>
        <taxon>Myxococcota</taxon>
        <taxon>Polyangia</taxon>
        <taxon>Nannocystales</taxon>
        <taxon>Nannocystaceae</taxon>
        <taxon>Enhygromyxa</taxon>
    </lineage>
</organism>
<protein>
    <submittedName>
        <fullName evidence="1">Uncharacterized protein</fullName>
    </submittedName>
</protein>
<dbReference type="EMBL" id="PVNK01000122">
    <property type="protein sequence ID" value="PRQ02341.1"/>
    <property type="molecule type" value="Genomic_DNA"/>
</dbReference>
<evidence type="ECO:0000313" key="2">
    <source>
        <dbReference type="Proteomes" id="UP000237968"/>
    </source>
</evidence>
<reference evidence="1 2" key="1">
    <citation type="submission" date="2018-03" db="EMBL/GenBank/DDBJ databases">
        <title>Draft Genome Sequences of the Obligatory Marine Myxobacteria Enhygromyxa salina SWB005.</title>
        <authorList>
            <person name="Poehlein A."/>
            <person name="Moghaddam J.A."/>
            <person name="Harms H."/>
            <person name="Alanjari M."/>
            <person name="Koenig G.M."/>
            <person name="Daniel R."/>
            <person name="Schaeberle T.F."/>
        </authorList>
    </citation>
    <scope>NUCLEOTIDE SEQUENCE [LARGE SCALE GENOMIC DNA]</scope>
    <source>
        <strain evidence="1 2">SWB005</strain>
    </source>
</reference>